<dbReference type="PANTHER" id="PTHR43394">
    <property type="entry name" value="ATP-DEPENDENT PERMEASE MDL1, MITOCHONDRIAL"/>
    <property type="match status" value="1"/>
</dbReference>
<sequence length="584" mass="66020">MAIFKKLWWFFKQEKKHYLIGITALIVVALVQLIPPWVIGKVIDEIASKQIHLQKIFYYIGLLVFSAISQYAFRYVWRTNIWGSAARLEKILRERLFDHFTLMDQIFYHKYRTGDLMAYATMNLNAIQNVAGAGILTFIDSFITGGITIIAMMIFVDIRLTILALLPLPLLSLMAKVLGDKLHNAFRKSQDAFSDLNDKVQESVTGIKVIKTFGQEKEDVEDFKDKVDFVIEKNKKVALYDSLYDPLITLIIGLTYVVTIIIGGGYVVKGTISIGQLVSFMSYIGMLVWPMFAVGQLFNVLERGNASYDRVFELFREKSHIIEKQTGISQKANGDLSIDLDSFTYPDGQNPVLQNIHVTIPQGKTLGIVGKTGSGKTTLLSLLLRTYDDYQGSIYFGDYSIKDYRLDAYLPAIGYVPQDHFLFSTTIAENICFANPNFGEEKMIQAAKQAAVHEDIMQMPHGYETLVGERGISLSGGQKQRISIARAFITDPNLLILDDALSAVDAKTEESILEQIRQKENHSSMIIVAHRLSSVMHADEIIVLEDGQIAERGTHQQLLDNQAWYAKMWHKQRLESNLDQRGAE</sequence>
<feature type="transmembrane region" description="Helical" evidence="9">
    <location>
        <begin position="280"/>
        <end position="301"/>
    </location>
</feature>
<dbReference type="SUPFAM" id="SSF52540">
    <property type="entry name" value="P-loop containing nucleoside triphosphate hydrolases"/>
    <property type="match status" value="1"/>
</dbReference>
<keyword evidence="6 12" id="KW-0067">ATP-binding</keyword>
<feature type="transmembrane region" description="Helical" evidence="9">
    <location>
        <begin position="56"/>
        <end position="77"/>
    </location>
</feature>
<dbReference type="InterPro" id="IPR017871">
    <property type="entry name" value="ABC_transporter-like_CS"/>
</dbReference>
<evidence type="ECO:0000256" key="4">
    <source>
        <dbReference type="ARBA" id="ARBA00022692"/>
    </source>
</evidence>
<evidence type="ECO:0000313" key="13">
    <source>
        <dbReference type="Proteomes" id="UP000196074"/>
    </source>
</evidence>
<reference evidence="13" key="1">
    <citation type="submission" date="2017-04" db="EMBL/GenBank/DDBJ databases">
        <title>Function of individual gut microbiota members based on whole genome sequencing of pure cultures obtained from chicken caecum.</title>
        <authorList>
            <person name="Medvecky M."/>
            <person name="Cejkova D."/>
            <person name="Polansky O."/>
            <person name="Karasova D."/>
            <person name="Kubasova T."/>
            <person name="Cizek A."/>
            <person name="Rychlik I."/>
        </authorList>
    </citation>
    <scope>NUCLEOTIDE SEQUENCE [LARGE SCALE GENOMIC DNA]</scope>
    <source>
        <strain evidence="13">An144</strain>
    </source>
</reference>
<feature type="transmembrane region" description="Helical" evidence="9">
    <location>
        <begin position="130"/>
        <end position="154"/>
    </location>
</feature>
<evidence type="ECO:0000256" key="8">
    <source>
        <dbReference type="ARBA" id="ARBA00023136"/>
    </source>
</evidence>
<dbReference type="CDD" id="cd18541">
    <property type="entry name" value="ABC_6TM_TmrB_like"/>
    <property type="match status" value="1"/>
</dbReference>
<dbReference type="Gene3D" id="1.20.1560.10">
    <property type="entry name" value="ABC transporter type 1, transmembrane domain"/>
    <property type="match status" value="1"/>
</dbReference>
<dbReference type="RefSeq" id="WP_087216160.1">
    <property type="nucleotide sequence ID" value="NZ_NFLC01000035.1"/>
</dbReference>
<dbReference type="GO" id="GO:0015421">
    <property type="term" value="F:ABC-type oligopeptide transporter activity"/>
    <property type="evidence" value="ECO:0007669"/>
    <property type="project" value="TreeGrafter"/>
</dbReference>
<dbReference type="SUPFAM" id="SSF90123">
    <property type="entry name" value="ABC transporter transmembrane region"/>
    <property type="match status" value="1"/>
</dbReference>
<dbReference type="GO" id="GO:0005886">
    <property type="term" value="C:plasma membrane"/>
    <property type="evidence" value="ECO:0007669"/>
    <property type="project" value="UniProtKB-SubCell"/>
</dbReference>
<keyword evidence="5" id="KW-0547">Nucleotide-binding</keyword>
<dbReference type="Gene3D" id="3.40.50.300">
    <property type="entry name" value="P-loop containing nucleotide triphosphate hydrolases"/>
    <property type="match status" value="1"/>
</dbReference>
<feature type="domain" description="ABC transporter" evidence="10">
    <location>
        <begin position="338"/>
        <end position="571"/>
    </location>
</feature>
<dbReference type="Pfam" id="PF00005">
    <property type="entry name" value="ABC_tran"/>
    <property type="match status" value="1"/>
</dbReference>
<dbReference type="FunFam" id="1.20.1560.10:FF:000011">
    <property type="entry name" value="Multidrug ABC transporter ATP-binding protein"/>
    <property type="match status" value="1"/>
</dbReference>
<dbReference type="InterPro" id="IPR039421">
    <property type="entry name" value="Type_1_exporter"/>
</dbReference>
<accession>A0A1Y4QSD8</accession>
<evidence type="ECO:0000256" key="6">
    <source>
        <dbReference type="ARBA" id="ARBA00022840"/>
    </source>
</evidence>
<evidence type="ECO:0000256" key="5">
    <source>
        <dbReference type="ARBA" id="ARBA00022741"/>
    </source>
</evidence>
<keyword evidence="2" id="KW-0813">Transport</keyword>
<name>A0A1Y4QSD8_9ENTE</name>
<protein>
    <submittedName>
        <fullName evidence="12">Multidrug ABC transporter permease/ATP-binding protein</fullName>
    </submittedName>
</protein>
<dbReference type="Proteomes" id="UP000196074">
    <property type="component" value="Unassembled WGS sequence"/>
</dbReference>
<dbReference type="PROSITE" id="PS50893">
    <property type="entry name" value="ABC_TRANSPORTER_2"/>
    <property type="match status" value="1"/>
</dbReference>
<proteinExistence type="predicted"/>
<feature type="transmembrane region" description="Helical" evidence="9">
    <location>
        <begin position="160"/>
        <end position="179"/>
    </location>
</feature>
<dbReference type="PROSITE" id="PS00211">
    <property type="entry name" value="ABC_TRANSPORTER_1"/>
    <property type="match status" value="1"/>
</dbReference>
<dbReference type="Pfam" id="PF00664">
    <property type="entry name" value="ABC_membrane"/>
    <property type="match status" value="1"/>
</dbReference>
<dbReference type="InterPro" id="IPR036640">
    <property type="entry name" value="ABC1_TM_sf"/>
</dbReference>
<dbReference type="GO" id="GO:0016887">
    <property type="term" value="F:ATP hydrolysis activity"/>
    <property type="evidence" value="ECO:0007669"/>
    <property type="project" value="InterPro"/>
</dbReference>
<gene>
    <name evidence="12" type="ORF">B5E88_11435</name>
</gene>
<keyword evidence="3" id="KW-1003">Cell membrane</keyword>
<dbReference type="FunFam" id="3.40.50.300:FF:000221">
    <property type="entry name" value="Multidrug ABC transporter ATP-binding protein"/>
    <property type="match status" value="1"/>
</dbReference>
<dbReference type="PROSITE" id="PS50929">
    <property type="entry name" value="ABC_TM1F"/>
    <property type="match status" value="1"/>
</dbReference>
<evidence type="ECO:0000259" key="11">
    <source>
        <dbReference type="PROSITE" id="PS50929"/>
    </source>
</evidence>
<keyword evidence="7 9" id="KW-1133">Transmembrane helix</keyword>
<dbReference type="InterPro" id="IPR003439">
    <property type="entry name" value="ABC_transporter-like_ATP-bd"/>
</dbReference>
<dbReference type="GO" id="GO:0005524">
    <property type="term" value="F:ATP binding"/>
    <property type="evidence" value="ECO:0007669"/>
    <property type="project" value="UniProtKB-KW"/>
</dbReference>
<dbReference type="SMART" id="SM00382">
    <property type="entry name" value="AAA"/>
    <property type="match status" value="1"/>
</dbReference>
<evidence type="ECO:0000259" key="10">
    <source>
        <dbReference type="PROSITE" id="PS50893"/>
    </source>
</evidence>
<evidence type="ECO:0000256" key="3">
    <source>
        <dbReference type="ARBA" id="ARBA00022475"/>
    </source>
</evidence>
<dbReference type="InterPro" id="IPR011527">
    <property type="entry name" value="ABC1_TM_dom"/>
</dbReference>
<keyword evidence="8 9" id="KW-0472">Membrane</keyword>
<evidence type="ECO:0000256" key="1">
    <source>
        <dbReference type="ARBA" id="ARBA00004651"/>
    </source>
</evidence>
<comment type="caution">
    <text evidence="12">The sequence shown here is derived from an EMBL/GenBank/DDBJ whole genome shotgun (WGS) entry which is preliminary data.</text>
</comment>
<keyword evidence="4 9" id="KW-0812">Transmembrane</keyword>
<evidence type="ECO:0000256" key="7">
    <source>
        <dbReference type="ARBA" id="ARBA00022989"/>
    </source>
</evidence>
<dbReference type="PANTHER" id="PTHR43394:SF1">
    <property type="entry name" value="ATP-BINDING CASSETTE SUB-FAMILY B MEMBER 10, MITOCHONDRIAL"/>
    <property type="match status" value="1"/>
</dbReference>
<evidence type="ECO:0000256" key="9">
    <source>
        <dbReference type="SAM" id="Phobius"/>
    </source>
</evidence>
<dbReference type="InterPro" id="IPR003593">
    <property type="entry name" value="AAA+_ATPase"/>
</dbReference>
<organism evidence="12 13">
    <name type="scientific">Enterococcus cecorum</name>
    <dbReference type="NCBI Taxonomy" id="44008"/>
    <lineage>
        <taxon>Bacteria</taxon>
        <taxon>Bacillati</taxon>
        <taxon>Bacillota</taxon>
        <taxon>Bacilli</taxon>
        <taxon>Lactobacillales</taxon>
        <taxon>Enterococcaceae</taxon>
        <taxon>Enterococcus</taxon>
    </lineage>
</organism>
<evidence type="ECO:0000256" key="2">
    <source>
        <dbReference type="ARBA" id="ARBA00022448"/>
    </source>
</evidence>
<feature type="domain" description="ABC transmembrane type-1" evidence="11">
    <location>
        <begin position="19"/>
        <end position="303"/>
    </location>
</feature>
<dbReference type="InterPro" id="IPR027417">
    <property type="entry name" value="P-loop_NTPase"/>
</dbReference>
<dbReference type="AlphaFoldDB" id="A0A1Y4QSD8"/>
<evidence type="ECO:0000313" key="12">
    <source>
        <dbReference type="EMBL" id="OUQ08234.1"/>
    </source>
</evidence>
<dbReference type="EMBL" id="NFLC01000035">
    <property type="protein sequence ID" value="OUQ08234.1"/>
    <property type="molecule type" value="Genomic_DNA"/>
</dbReference>
<feature type="transmembrane region" description="Helical" evidence="9">
    <location>
        <begin position="243"/>
        <end position="268"/>
    </location>
</feature>
<comment type="subcellular location">
    <subcellularLocation>
        <location evidence="1">Cell membrane</location>
        <topology evidence="1">Multi-pass membrane protein</topology>
    </subcellularLocation>
</comment>